<reference evidence="1" key="1">
    <citation type="submission" date="2023-07" db="EMBL/GenBank/DDBJ databases">
        <title>Black Yeasts Isolated from many extreme environments.</title>
        <authorList>
            <person name="Coleine C."/>
            <person name="Stajich J.E."/>
            <person name="Selbmann L."/>
        </authorList>
    </citation>
    <scope>NUCLEOTIDE SEQUENCE</scope>
    <source>
        <strain evidence="1">CCFEE 5714</strain>
    </source>
</reference>
<dbReference type="EMBL" id="JAUTXU010000050">
    <property type="protein sequence ID" value="KAK3715306.1"/>
    <property type="molecule type" value="Genomic_DNA"/>
</dbReference>
<sequence>MPARSSGCGTCRKRKIRCDESRPGCKRCETHNVSCPGYRTDQPGGIQFKDQTTITVKRAKDQYRAKQALGHTSVSPALVTSNGWNVTTSSSPESIATTADWTDTTATDSPEWSVLETWPTPESMNGLSPASSFTDFTGSPGFIMDEGFTPDGSLILINSATRTKQKVLLPNPISLLPSPALERRALYASFIDTYLPRIAGTAQNGHFDFYHTIALKTSHQPALQASMDALSLVQMGSLHHDKPILKQAVRQYSVALGALGRSIRKNDFLYDDDVLAAVVILAACELYEEIAIMGEGWGQHVQGSNQLVALRGPQSLQSELALLLYSNMRHGSLIHALIARKEPFMATKEWRDVAFRVPNAGKDASTEFYDLAIQIPGLLQQHDDLNLDSSTALYSIDAILAHSASLEFGLHAWYTSWQTRAFAGYSTLPITSFPTFCALCPDRTFTHAFTFPDFLDAYLHSLYWTVMHYLRTNTQSLHKHRHHLAHDWFPSPEEDVPEEELLEYILSLCQCMPFFVEPISSSTGSIAVFLPMRCAAMYFTAHGHWQWLRWVGSVKDSVFVKGLVPPSVRPDMRKVVPGP</sequence>
<name>A0ACC3NEF7_9PEZI</name>
<organism evidence="1 2">
    <name type="scientific">Vermiconidia calcicola</name>
    <dbReference type="NCBI Taxonomy" id="1690605"/>
    <lineage>
        <taxon>Eukaryota</taxon>
        <taxon>Fungi</taxon>
        <taxon>Dikarya</taxon>
        <taxon>Ascomycota</taxon>
        <taxon>Pezizomycotina</taxon>
        <taxon>Dothideomycetes</taxon>
        <taxon>Dothideomycetidae</taxon>
        <taxon>Mycosphaerellales</taxon>
        <taxon>Extremaceae</taxon>
        <taxon>Vermiconidia</taxon>
    </lineage>
</organism>
<keyword evidence="2" id="KW-1185">Reference proteome</keyword>
<comment type="caution">
    <text evidence="1">The sequence shown here is derived from an EMBL/GenBank/DDBJ whole genome shotgun (WGS) entry which is preliminary data.</text>
</comment>
<accession>A0ACC3NEF7</accession>
<gene>
    <name evidence="1" type="ORF">LTR37_007273</name>
</gene>
<protein>
    <submittedName>
        <fullName evidence="1">Uncharacterized protein</fullName>
    </submittedName>
</protein>
<evidence type="ECO:0000313" key="2">
    <source>
        <dbReference type="Proteomes" id="UP001281147"/>
    </source>
</evidence>
<dbReference type="Proteomes" id="UP001281147">
    <property type="component" value="Unassembled WGS sequence"/>
</dbReference>
<proteinExistence type="predicted"/>
<evidence type="ECO:0000313" key="1">
    <source>
        <dbReference type="EMBL" id="KAK3715306.1"/>
    </source>
</evidence>